<accession>A0ABN9S9S2</accession>
<proteinExistence type="predicted"/>
<organism evidence="1 2">
    <name type="scientific">Prorocentrum cordatum</name>
    <dbReference type="NCBI Taxonomy" id="2364126"/>
    <lineage>
        <taxon>Eukaryota</taxon>
        <taxon>Sar</taxon>
        <taxon>Alveolata</taxon>
        <taxon>Dinophyceae</taxon>
        <taxon>Prorocentrales</taxon>
        <taxon>Prorocentraceae</taxon>
        <taxon>Prorocentrum</taxon>
    </lineage>
</organism>
<evidence type="ECO:0000313" key="1">
    <source>
        <dbReference type="EMBL" id="CAK0827871.1"/>
    </source>
</evidence>
<evidence type="ECO:0008006" key="3">
    <source>
        <dbReference type="Google" id="ProtNLM"/>
    </source>
</evidence>
<sequence length="323" mass="36453">MPPKLPNADLSALSPTSEELADARAILQESEKNKRSRAASLVNFITSNPEINASVGSSRGSERGNYLEKFVVHQLRNNSVVKKVHTVDEKTIGKTNFKDLTWMSKEKMDTALGPLKAEHWRTSGKIRSRPDPLTGSTDESFLEWGVPTDWERLTEEDIKKMQLTTQGDAEEGDHEAMKNFGKTTDAVSIKEEPKEELSEMQKLAQRVSHVKENAAQRLRQIQDNILEAKKIINISENATDPTTSRYHASLVSDIHKYLAKATETSKILDRMATEEVKDDSQIHTLIANMDQLAKQCDELTTWAVRFNLTEEKAPKRRRKAKGN</sequence>
<dbReference type="EMBL" id="CAUYUJ010009868">
    <property type="protein sequence ID" value="CAK0827871.1"/>
    <property type="molecule type" value="Genomic_DNA"/>
</dbReference>
<reference evidence="1" key="1">
    <citation type="submission" date="2023-10" db="EMBL/GenBank/DDBJ databases">
        <authorList>
            <person name="Chen Y."/>
            <person name="Shah S."/>
            <person name="Dougan E. K."/>
            <person name="Thang M."/>
            <person name="Chan C."/>
        </authorList>
    </citation>
    <scope>NUCLEOTIDE SEQUENCE [LARGE SCALE GENOMIC DNA]</scope>
</reference>
<gene>
    <name evidence="1" type="ORF">PCOR1329_LOCUS27287</name>
</gene>
<dbReference type="Proteomes" id="UP001189429">
    <property type="component" value="Unassembled WGS sequence"/>
</dbReference>
<comment type="caution">
    <text evidence="1">The sequence shown here is derived from an EMBL/GenBank/DDBJ whole genome shotgun (WGS) entry which is preliminary data.</text>
</comment>
<evidence type="ECO:0000313" key="2">
    <source>
        <dbReference type="Proteomes" id="UP001189429"/>
    </source>
</evidence>
<keyword evidence="2" id="KW-1185">Reference proteome</keyword>
<name>A0ABN9S9S2_9DINO</name>
<protein>
    <recommendedName>
        <fullName evidence="3">Mediator of RNA polymerase II transcription subunit 11</fullName>
    </recommendedName>
</protein>